<dbReference type="SUPFAM" id="SSF53335">
    <property type="entry name" value="S-adenosyl-L-methionine-dependent methyltransferases"/>
    <property type="match status" value="1"/>
</dbReference>
<gene>
    <name evidence="1" type="ORF">CCMP2556_LOCUS39696</name>
</gene>
<dbReference type="Proteomes" id="UP001642484">
    <property type="component" value="Unassembled WGS sequence"/>
</dbReference>
<dbReference type="Gene3D" id="3.40.50.150">
    <property type="entry name" value="Vaccinia Virus protein VP39"/>
    <property type="match status" value="1"/>
</dbReference>
<dbReference type="InterPro" id="IPR007848">
    <property type="entry name" value="Small_mtfrase_dom"/>
</dbReference>
<dbReference type="PANTHER" id="PTHR45875:SF1">
    <property type="entry name" value="METHYLTRANSFERASE N6AMT1"/>
    <property type="match status" value="1"/>
</dbReference>
<reference evidence="1 2" key="1">
    <citation type="submission" date="2024-02" db="EMBL/GenBank/DDBJ databases">
        <authorList>
            <person name="Chen Y."/>
            <person name="Shah S."/>
            <person name="Dougan E. K."/>
            <person name="Thang M."/>
            <person name="Chan C."/>
        </authorList>
    </citation>
    <scope>NUCLEOTIDE SEQUENCE [LARGE SCALE GENOMIC DNA]</scope>
</reference>
<dbReference type="GO" id="GO:0008168">
    <property type="term" value="F:methyltransferase activity"/>
    <property type="evidence" value="ECO:0007669"/>
    <property type="project" value="UniProtKB-KW"/>
</dbReference>
<comment type="caution">
    <text evidence="1">The sequence shown here is derived from an EMBL/GenBank/DDBJ whole genome shotgun (WGS) entry which is preliminary data.</text>
</comment>
<keyword evidence="2" id="KW-1185">Reference proteome</keyword>
<proteinExistence type="predicted"/>
<protein>
    <submittedName>
        <fullName evidence="1">Uncharacterized protein</fullName>
    </submittedName>
</protein>
<dbReference type="InterPro" id="IPR052190">
    <property type="entry name" value="Euk-Arch_PrmC-MTase"/>
</dbReference>
<dbReference type="EMBL" id="CAXAMN010023806">
    <property type="protein sequence ID" value="CAK9081056.1"/>
    <property type="molecule type" value="Genomic_DNA"/>
</dbReference>
<dbReference type="CDD" id="cd02440">
    <property type="entry name" value="AdoMet_MTases"/>
    <property type="match status" value="1"/>
</dbReference>
<evidence type="ECO:0000313" key="1">
    <source>
        <dbReference type="EMBL" id="CAK9081056.1"/>
    </source>
</evidence>
<organism evidence="1 2">
    <name type="scientific">Durusdinium trenchii</name>
    <dbReference type="NCBI Taxonomy" id="1381693"/>
    <lineage>
        <taxon>Eukaryota</taxon>
        <taxon>Sar</taxon>
        <taxon>Alveolata</taxon>
        <taxon>Dinophyceae</taxon>
        <taxon>Suessiales</taxon>
        <taxon>Symbiodiniaceae</taxon>
        <taxon>Durusdinium</taxon>
    </lineage>
</organism>
<name>A0ABP0PYG3_9DINO</name>
<dbReference type="PROSITE" id="PS00092">
    <property type="entry name" value="N6_MTASE"/>
    <property type="match status" value="1"/>
</dbReference>
<sequence>MAPGCASCFSTRLRAPRSSERRERGESDSEPDGPETKMRHLPERRGARSVRTPKTERDRVTERGALSAVTVSSSPVPSTKSGSSALASPVTVDEPLLSDPDFAVFPKSVQVARLPLVIFDDEVEEQRIWEEGSVNNGVVSHGPGPPDIKVKNPVVMSNAFKGFVVQPYELRYLHYRNVGIVFARPPGGRFMQPSIDTVLVCRGLVDCLQSFKTVTRLIDVGSGSGFIGKFAGHYAQGPSELEVTLVDIDPTAISYYKNRTFNSESATMTGRPIDWKFCAEDAVSLLDHDSAFDLIVSNPPYIPTKSEASGSLSPLSGGFWEGVGLVVYLLKLISQRAASGARLVLMITSLTLKAPAILEALETVVKKGCRMKILLEREIAWKAWYAGPHSLDHLLATEKESRYPHQVAGCEFFIGATAPGSSRTGKDGRDQMFGYHWHVAYVLEIQAC</sequence>
<dbReference type="InterPro" id="IPR029063">
    <property type="entry name" value="SAM-dependent_MTases_sf"/>
</dbReference>
<evidence type="ECO:0000313" key="2">
    <source>
        <dbReference type="Proteomes" id="UP001642484"/>
    </source>
</evidence>
<accession>A0ABP0PYG3</accession>
<dbReference type="Pfam" id="PF05175">
    <property type="entry name" value="MTS"/>
    <property type="match status" value="1"/>
</dbReference>
<dbReference type="PANTHER" id="PTHR45875">
    <property type="entry name" value="METHYLTRANSFERASE N6AMT1"/>
    <property type="match status" value="1"/>
</dbReference>
<dbReference type="GO" id="GO:0032259">
    <property type="term" value="P:methylation"/>
    <property type="evidence" value="ECO:0007669"/>
    <property type="project" value="UniProtKB-KW"/>
</dbReference>
<dbReference type="InterPro" id="IPR002052">
    <property type="entry name" value="DNA_methylase_N6_adenine_CS"/>
</dbReference>